<dbReference type="EMBL" id="UEYP01000013">
    <property type="protein sequence ID" value="SSC64760.1"/>
    <property type="molecule type" value="Genomic_DNA"/>
</dbReference>
<proteinExistence type="predicted"/>
<dbReference type="RefSeq" id="WP_147294021.1">
    <property type="nucleotide sequence ID" value="NZ_UEYP01000013.1"/>
</dbReference>
<dbReference type="AlphaFoldDB" id="A0A376AAS8"/>
<reference evidence="2" key="1">
    <citation type="submission" date="2018-07" db="EMBL/GenBank/DDBJ databases">
        <authorList>
            <person name="Peiro R."/>
            <person name="Begona"/>
            <person name="Cbmso G."/>
            <person name="Lopez M."/>
            <person name="Gonzalez S."/>
        </authorList>
    </citation>
    <scope>NUCLEOTIDE SEQUENCE [LARGE SCALE GENOMIC DNA]</scope>
</reference>
<organism evidence="1 2">
    <name type="scientific">Ciceribacter selenitireducens ATCC BAA-1503</name>
    <dbReference type="NCBI Taxonomy" id="1336235"/>
    <lineage>
        <taxon>Bacteria</taxon>
        <taxon>Pseudomonadati</taxon>
        <taxon>Pseudomonadota</taxon>
        <taxon>Alphaproteobacteria</taxon>
        <taxon>Hyphomicrobiales</taxon>
        <taxon>Rhizobiaceae</taxon>
        <taxon>Ciceribacter</taxon>
    </lineage>
</organism>
<gene>
    <name evidence="1" type="ORF">RHIZ70_468</name>
</gene>
<dbReference type="Proteomes" id="UP000254764">
    <property type="component" value="Unassembled WGS sequence"/>
</dbReference>
<dbReference type="OrthoDB" id="8420089at2"/>
<accession>A0A376AAS8</accession>
<evidence type="ECO:0000313" key="2">
    <source>
        <dbReference type="Proteomes" id="UP000254764"/>
    </source>
</evidence>
<protein>
    <submittedName>
        <fullName evidence="1">Uncharacterized protein</fullName>
    </submittedName>
</protein>
<sequence>MSELQNRIVERLAALDLLRQVDLTPDKREKLMTAAIGLFYAAGGEADELKEIVLKANDHKRSDVADAVAQMVVATAAVSYASDLDLVQAAYNWIDNTPVSLSD</sequence>
<keyword evidence="2" id="KW-1185">Reference proteome</keyword>
<name>A0A376AAS8_9HYPH</name>
<evidence type="ECO:0000313" key="1">
    <source>
        <dbReference type="EMBL" id="SSC64760.1"/>
    </source>
</evidence>